<dbReference type="Proteomes" id="UP000054485">
    <property type="component" value="Unassembled WGS sequence"/>
</dbReference>
<gene>
    <name evidence="1" type="ORF">CY34DRAFT_86635</name>
</gene>
<organism evidence="1 2">
    <name type="scientific">Suillus luteus UH-Slu-Lm8-n1</name>
    <dbReference type="NCBI Taxonomy" id="930992"/>
    <lineage>
        <taxon>Eukaryota</taxon>
        <taxon>Fungi</taxon>
        <taxon>Dikarya</taxon>
        <taxon>Basidiomycota</taxon>
        <taxon>Agaricomycotina</taxon>
        <taxon>Agaricomycetes</taxon>
        <taxon>Agaricomycetidae</taxon>
        <taxon>Boletales</taxon>
        <taxon>Suillineae</taxon>
        <taxon>Suillaceae</taxon>
        <taxon>Suillus</taxon>
    </lineage>
</organism>
<dbReference type="EMBL" id="KN835290">
    <property type="protein sequence ID" value="KIK40801.1"/>
    <property type="molecule type" value="Genomic_DNA"/>
</dbReference>
<reference evidence="2" key="2">
    <citation type="submission" date="2015-01" db="EMBL/GenBank/DDBJ databases">
        <title>Evolutionary Origins and Diversification of the Mycorrhizal Mutualists.</title>
        <authorList>
            <consortium name="DOE Joint Genome Institute"/>
            <consortium name="Mycorrhizal Genomics Consortium"/>
            <person name="Kohler A."/>
            <person name="Kuo A."/>
            <person name="Nagy L.G."/>
            <person name="Floudas D."/>
            <person name="Copeland A."/>
            <person name="Barry K.W."/>
            <person name="Cichocki N."/>
            <person name="Veneault-Fourrey C."/>
            <person name="LaButti K."/>
            <person name="Lindquist E.A."/>
            <person name="Lipzen A."/>
            <person name="Lundell T."/>
            <person name="Morin E."/>
            <person name="Murat C."/>
            <person name="Riley R."/>
            <person name="Ohm R."/>
            <person name="Sun H."/>
            <person name="Tunlid A."/>
            <person name="Henrissat B."/>
            <person name="Grigoriev I.V."/>
            <person name="Hibbett D.S."/>
            <person name="Martin F."/>
        </authorList>
    </citation>
    <scope>NUCLEOTIDE SEQUENCE [LARGE SCALE GENOMIC DNA]</scope>
    <source>
        <strain evidence="2">UH-Slu-Lm8-n1</strain>
    </source>
</reference>
<protein>
    <submittedName>
        <fullName evidence="1">Uncharacterized protein</fullName>
    </submittedName>
</protein>
<dbReference type="InParanoid" id="A0A0D0AGB7"/>
<evidence type="ECO:0000313" key="2">
    <source>
        <dbReference type="Proteomes" id="UP000054485"/>
    </source>
</evidence>
<accession>A0A0D0AGB7</accession>
<keyword evidence="2" id="KW-1185">Reference proteome</keyword>
<proteinExistence type="predicted"/>
<dbReference type="OrthoDB" id="3048787at2759"/>
<sequence>MDAEGDTEIALNAVNALAEAASCRTGLKIRIPACPQQAADQLSSAEADLMQSVNDLKARNRIFGQLPTLDELLDPVEERDMGEFPAFEGGDKAIADEVRREVAIASGEVIEIDSDDDDDDDDSAAVSITRTDLLNLCRQLEVGCMQYGDPQFSLNLSSQLCTFRAQLRREDLLNARQTSLEQFFSV</sequence>
<dbReference type="STRING" id="930992.A0A0D0AGB7"/>
<reference evidence="1 2" key="1">
    <citation type="submission" date="2014-04" db="EMBL/GenBank/DDBJ databases">
        <authorList>
            <consortium name="DOE Joint Genome Institute"/>
            <person name="Kuo A."/>
            <person name="Ruytinx J."/>
            <person name="Rineau F."/>
            <person name="Colpaert J."/>
            <person name="Kohler A."/>
            <person name="Nagy L.G."/>
            <person name="Floudas D."/>
            <person name="Copeland A."/>
            <person name="Barry K.W."/>
            <person name="Cichocki N."/>
            <person name="Veneault-Fourrey C."/>
            <person name="LaButti K."/>
            <person name="Lindquist E.A."/>
            <person name="Lipzen A."/>
            <person name="Lundell T."/>
            <person name="Morin E."/>
            <person name="Murat C."/>
            <person name="Sun H."/>
            <person name="Tunlid A."/>
            <person name="Henrissat B."/>
            <person name="Grigoriev I.V."/>
            <person name="Hibbett D.S."/>
            <person name="Martin F."/>
            <person name="Nordberg H.P."/>
            <person name="Cantor M.N."/>
            <person name="Hua S.X."/>
        </authorList>
    </citation>
    <scope>NUCLEOTIDE SEQUENCE [LARGE SCALE GENOMIC DNA]</scope>
    <source>
        <strain evidence="1 2">UH-Slu-Lm8-n1</strain>
    </source>
</reference>
<evidence type="ECO:0000313" key="1">
    <source>
        <dbReference type="EMBL" id="KIK40801.1"/>
    </source>
</evidence>
<dbReference type="HOGENOM" id="CLU_088458_1_2_1"/>
<dbReference type="AlphaFoldDB" id="A0A0D0AGB7"/>
<name>A0A0D0AGB7_9AGAM</name>